<keyword evidence="3" id="KW-0235">DNA replication</keyword>
<dbReference type="EMBL" id="JAQGDS010000001">
    <property type="protein sequence ID" value="KAJ6264879.1"/>
    <property type="molecule type" value="Genomic_DNA"/>
</dbReference>
<evidence type="ECO:0000256" key="2">
    <source>
        <dbReference type="ARBA" id="ARBA00007421"/>
    </source>
</evidence>
<protein>
    <recommendedName>
        <fullName evidence="10">Origin recognition complex subunit 2</fullName>
    </recommendedName>
</protein>
<dbReference type="Pfam" id="PF04084">
    <property type="entry name" value="RecA-like_ORC2"/>
    <property type="match status" value="1"/>
</dbReference>
<dbReference type="InterPro" id="IPR056772">
    <property type="entry name" value="RecA-like_ORC2"/>
</dbReference>
<evidence type="ECO:0008006" key="10">
    <source>
        <dbReference type="Google" id="ProtNLM"/>
    </source>
</evidence>
<feature type="compositionally biased region" description="Basic residues" evidence="5">
    <location>
        <begin position="654"/>
        <end position="667"/>
    </location>
</feature>
<feature type="domain" description="Origin recognition complex subunit 2 winged-helix" evidence="7">
    <location>
        <begin position="1014"/>
        <end position="1040"/>
    </location>
</feature>
<comment type="similarity">
    <text evidence="2">Belongs to the ORC2 family.</text>
</comment>
<dbReference type="InterPro" id="IPR056773">
    <property type="entry name" value="WHD_ORC2"/>
</dbReference>
<comment type="caution">
    <text evidence="8">The sequence shown here is derived from an EMBL/GenBank/DDBJ whole genome shotgun (WGS) entry which is preliminary data.</text>
</comment>
<evidence type="ECO:0000259" key="7">
    <source>
        <dbReference type="Pfam" id="PF24882"/>
    </source>
</evidence>
<evidence type="ECO:0000256" key="1">
    <source>
        <dbReference type="ARBA" id="ARBA00004123"/>
    </source>
</evidence>
<dbReference type="Pfam" id="PF24882">
    <property type="entry name" value="WHD_ORC2"/>
    <property type="match status" value="2"/>
</dbReference>
<evidence type="ECO:0000313" key="9">
    <source>
        <dbReference type="Proteomes" id="UP001221413"/>
    </source>
</evidence>
<dbReference type="PANTHER" id="PTHR14052">
    <property type="entry name" value="ORIGIN RECOGNITION COMPLEX SUBUNIT 2"/>
    <property type="match status" value="1"/>
</dbReference>
<feature type="compositionally biased region" description="Acidic residues" evidence="5">
    <location>
        <begin position="626"/>
        <end position="640"/>
    </location>
</feature>
<dbReference type="GO" id="GO:0003688">
    <property type="term" value="F:DNA replication origin binding"/>
    <property type="evidence" value="ECO:0007669"/>
    <property type="project" value="TreeGrafter"/>
</dbReference>
<dbReference type="GO" id="GO:0005664">
    <property type="term" value="C:nuclear origin of replication recognition complex"/>
    <property type="evidence" value="ECO:0007669"/>
    <property type="project" value="TreeGrafter"/>
</dbReference>
<evidence type="ECO:0000256" key="4">
    <source>
        <dbReference type="ARBA" id="ARBA00023242"/>
    </source>
</evidence>
<evidence type="ECO:0000313" key="8">
    <source>
        <dbReference type="EMBL" id="KAJ6264879.1"/>
    </source>
</evidence>
<organism evidence="8 9">
    <name type="scientific">Drechslerella dactyloides</name>
    <name type="common">Nematode-trapping fungus</name>
    <name type="synonym">Arthrobotrys dactyloides</name>
    <dbReference type="NCBI Taxonomy" id="74499"/>
    <lineage>
        <taxon>Eukaryota</taxon>
        <taxon>Fungi</taxon>
        <taxon>Dikarya</taxon>
        <taxon>Ascomycota</taxon>
        <taxon>Pezizomycotina</taxon>
        <taxon>Orbiliomycetes</taxon>
        <taxon>Orbiliales</taxon>
        <taxon>Orbiliaceae</taxon>
        <taxon>Drechslerella</taxon>
    </lineage>
</organism>
<dbReference type="AlphaFoldDB" id="A0AAD6NN46"/>
<feature type="compositionally biased region" description="Basic and acidic residues" evidence="5">
    <location>
        <begin position="574"/>
        <end position="583"/>
    </location>
</feature>
<evidence type="ECO:0000256" key="5">
    <source>
        <dbReference type="SAM" id="MobiDB-lite"/>
    </source>
</evidence>
<keyword evidence="9" id="KW-1185">Reference proteome</keyword>
<dbReference type="Proteomes" id="UP001221413">
    <property type="component" value="Unassembled WGS sequence"/>
</dbReference>
<dbReference type="InterPro" id="IPR007220">
    <property type="entry name" value="ORC2"/>
</dbReference>
<feature type="domain" description="Origin recognition complex subunit 2 winged-helix" evidence="7">
    <location>
        <begin position="966"/>
        <end position="999"/>
    </location>
</feature>
<gene>
    <name evidence="8" type="ORF">Dda_1032</name>
</gene>
<name>A0AAD6NN46_DREDA</name>
<feature type="compositionally biased region" description="Acidic residues" evidence="5">
    <location>
        <begin position="564"/>
        <end position="573"/>
    </location>
</feature>
<sequence length="1051" mass="114258">MCPGFVDVLRLAVDEQLEFWAAVRRDEGDIGLRGLDGGDARVAGCAQDTTPVCVACFFTSGDRAIVEATCFYGEGMVSDGDIYQVLWDKAASTLTASSKLWASTTRTVTNFVAPSPSRTISLAKSSEKLEMTSISASNSRVPMSTPARFPADAAPLARIATVSFVLMSPSTLIALKLLSTAYVSIDCSARGSTGASVAIKPSNVAMLGWIMPAPLAMPAMRYSVSSPGRVKVREAIFGNVSVVHIAFAQFIQLSWSEPRTLKALGIPETMDEMGRRWPITPVDMTSVLASLSPRRSFTVAAIALASWRPPSPVTAFAQPLFATRARMPDPERASRTCRESSTGAALKTFLVKTAAAVAGVCEVRRARSRALPSFLTPQWIPPAENPCGYVPDFGTYLHLGLEGSARECEKRRRETGFRRAFDTRRTDMAKGRSLRARRGDNGGDEAFGAVRLEDVFLAPEIPSRSSEENEFLKPIYGARTHATSSTQPQLRDGDLPAMKRKREEGPPAPAPAPDTPSRRSRVRDLTSAPLTPSKANGTPRKVTFVGTDLGKSPRTPRRKKLDVTDDTDGADPEGPERPQERTALRSAKRKSVRNLIQRSIREDWDDEGDGDLGQEDDNLARRIFHDEDDDAGSSESDSGDELAREGAGAATPSKKPRGRPRQTKAKAKQKEKSPPPILSLGGPTAYFEQNRVRAKPSSTTATLPPLSPKTYFRLRDLHEDRHAADVEHLSSLHRANFTQWAFELAQGFSILLYGYGSKRKLLMEFARTEAAQGHIVVVVNGYVGGLTLRDILGMVVNAVLGMNHGLRFGANINEMLDAVLRLLDEHDGAPVTLLIHSIDASALRTAQTQALLSQLAAHSTIRLVASSDNILAPLLWDSSTLTLFNFVSHDATTFVPYDIEISAADEAEGIVDVISGGTGGRSGRSGAKGVKYVLASLTGNAKNLYRILVATQLQAMEEDGVGKDKMGTEAYGVGYRALYQKGLEEFVCSSDLVFKTLLKDLGILLTVLVPVFRFYDHQMVTSRKDLQGSETLWAPFRKEELESILEDILLG</sequence>
<dbReference type="PANTHER" id="PTHR14052:SF0">
    <property type="entry name" value="ORIGIN RECOGNITION COMPLEX SUBUNIT 2"/>
    <property type="match status" value="1"/>
</dbReference>
<reference evidence="8" key="1">
    <citation type="submission" date="2023-01" db="EMBL/GenBank/DDBJ databases">
        <title>The chitinases involved in constricting ring structure development in the nematode-trapping fungus Drechslerella dactyloides.</title>
        <authorList>
            <person name="Wang R."/>
            <person name="Zhang L."/>
            <person name="Tang P."/>
            <person name="Li S."/>
            <person name="Liang L."/>
        </authorList>
    </citation>
    <scope>NUCLEOTIDE SEQUENCE</scope>
    <source>
        <strain evidence="8">YMF1.00031</strain>
    </source>
</reference>
<dbReference type="GO" id="GO:0006260">
    <property type="term" value="P:DNA replication"/>
    <property type="evidence" value="ECO:0007669"/>
    <property type="project" value="UniProtKB-KW"/>
</dbReference>
<feature type="domain" description="Origin recognition complex subunit 2 RecA-like" evidence="6">
    <location>
        <begin position="726"/>
        <end position="891"/>
    </location>
</feature>
<evidence type="ECO:0000256" key="3">
    <source>
        <dbReference type="ARBA" id="ARBA00022705"/>
    </source>
</evidence>
<feature type="region of interest" description="Disordered" evidence="5">
    <location>
        <begin position="499"/>
        <end position="593"/>
    </location>
</feature>
<proteinExistence type="inferred from homology"/>
<evidence type="ECO:0000259" key="6">
    <source>
        <dbReference type="Pfam" id="PF04084"/>
    </source>
</evidence>
<keyword evidence="4" id="KW-0539">Nucleus</keyword>
<comment type="subcellular location">
    <subcellularLocation>
        <location evidence="1">Nucleus</location>
    </subcellularLocation>
</comment>
<accession>A0AAD6NN46</accession>
<feature type="region of interest" description="Disordered" evidence="5">
    <location>
        <begin position="626"/>
        <end position="683"/>
    </location>
</feature>